<evidence type="ECO:0000313" key="1">
    <source>
        <dbReference type="EMBL" id="CAB4135583.1"/>
    </source>
</evidence>
<name>A0A6J5LQS8_9CAUD</name>
<dbReference type="EMBL" id="LR796300">
    <property type="protein sequence ID" value="CAB4135583.1"/>
    <property type="molecule type" value="Genomic_DNA"/>
</dbReference>
<sequence length="140" mass="16084">MSKVDESSWITISITLTPDDIMEIEDAVADLRWHSGTSSGVLDHIVEQYKLKVEDSKPNTFAQEDFEFLKEMVSLGRASEGQRILNTSSYFMKKIIDLHAKYGKQRINKTIDLLKKHEAMHKATQTVMEKENEHSKANQE</sequence>
<gene>
    <name evidence="1" type="ORF">UFOVP285_72</name>
</gene>
<protein>
    <submittedName>
        <fullName evidence="1">Uncharacterized protein</fullName>
    </submittedName>
</protein>
<organism evidence="1">
    <name type="scientific">uncultured Caudovirales phage</name>
    <dbReference type="NCBI Taxonomy" id="2100421"/>
    <lineage>
        <taxon>Viruses</taxon>
        <taxon>Duplodnaviria</taxon>
        <taxon>Heunggongvirae</taxon>
        <taxon>Uroviricota</taxon>
        <taxon>Caudoviricetes</taxon>
        <taxon>Peduoviridae</taxon>
        <taxon>Maltschvirus</taxon>
        <taxon>Maltschvirus maltsch</taxon>
    </lineage>
</organism>
<reference evidence="1" key="1">
    <citation type="submission" date="2020-04" db="EMBL/GenBank/DDBJ databases">
        <authorList>
            <person name="Chiriac C."/>
            <person name="Salcher M."/>
            <person name="Ghai R."/>
            <person name="Kavagutti S V."/>
        </authorList>
    </citation>
    <scope>NUCLEOTIDE SEQUENCE</scope>
</reference>
<accession>A0A6J5LQS8</accession>
<proteinExistence type="predicted"/>